<keyword evidence="3" id="KW-1185">Reference proteome</keyword>
<gene>
    <name evidence="2" type="ORF">E2F49_02630</name>
</gene>
<dbReference type="AlphaFoldDB" id="A0A4R5UCJ3"/>
<name>A0A4R5UCJ3_9GAMM</name>
<dbReference type="EMBL" id="SMTG01000002">
    <property type="protein sequence ID" value="TDK32969.1"/>
    <property type="molecule type" value="Genomic_DNA"/>
</dbReference>
<evidence type="ECO:0000256" key="1">
    <source>
        <dbReference type="SAM" id="SignalP"/>
    </source>
</evidence>
<feature type="chain" id="PRO_5020460908" description="Lipoprotein" evidence="1">
    <location>
        <begin position="21"/>
        <end position="122"/>
    </location>
</feature>
<evidence type="ECO:0000313" key="2">
    <source>
        <dbReference type="EMBL" id="TDK32969.1"/>
    </source>
</evidence>
<reference evidence="2 3" key="1">
    <citation type="submission" date="2019-03" db="EMBL/GenBank/DDBJ databases">
        <title>Luteimonas zhaokaii sp.nov., isolated from the rectal contents of Plateau pika in Yushu, Qinghai Province, China.</title>
        <authorList>
            <person name="Zhang G."/>
        </authorList>
    </citation>
    <scope>NUCLEOTIDE SEQUENCE [LARGE SCALE GENOMIC DNA]</scope>
    <source>
        <strain evidence="2 3">THG-MD21</strain>
    </source>
</reference>
<evidence type="ECO:0000313" key="3">
    <source>
        <dbReference type="Proteomes" id="UP000295543"/>
    </source>
</evidence>
<dbReference type="PROSITE" id="PS51257">
    <property type="entry name" value="PROKAR_LIPOPROTEIN"/>
    <property type="match status" value="1"/>
</dbReference>
<comment type="caution">
    <text evidence="2">The sequence shown here is derived from an EMBL/GenBank/DDBJ whole genome shotgun (WGS) entry which is preliminary data.</text>
</comment>
<sequence length="122" mass="13087">MMRTIRIGLALVLMALAGCASEPRLLMPTSPEGMACVAACDAVRSRCITSENFRAQGAASGCDNSHEVQTCVDRAVDDRTMLACQAKQNTGFCPDSVADHTPCNEERLMCALRCGARMLDTE</sequence>
<proteinExistence type="predicted"/>
<dbReference type="OrthoDB" id="5770125at2"/>
<protein>
    <recommendedName>
        <fullName evidence="4">Lipoprotein</fullName>
    </recommendedName>
</protein>
<feature type="signal peptide" evidence="1">
    <location>
        <begin position="1"/>
        <end position="20"/>
    </location>
</feature>
<dbReference type="Proteomes" id="UP000295543">
    <property type="component" value="Unassembled WGS sequence"/>
</dbReference>
<organism evidence="2 3">
    <name type="scientific">Luteimonas terrae</name>
    <dbReference type="NCBI Taxonomy" id="1530191"/>
    <lineage>
        <taxon>Bacteria</taxon>
        <taxon>Pseudomonadati</taxon>
        <taxon>Pseudomonadota</taxon>
        <taxon>Gammaproteobacteria</taxon>
        <taxon>Lysobacterales</taxon>
        <taxon>Lysobacteraceae</taxon>
        <taxon>Luteimonas</taxon>
    </lineage>
</organism>
<evidence type="ECO:0008006" key="4">
    <source>
        <dbReference type="Google" id="ProtNLM"/>
    </source>
</evidence>
<accession>A0A4R5UCJ3</accession>
<keyword evidence="1" id="KW-0732">Signal</keyword>